<dbReference type="PIRSF" id="PIRSF007023">
    <property type="entry name" value="UDP-Galf_transf"/>
    <property type="match status" value="1"/>
</dbReference>
<reference evidence="5 6" key="1">
    <citation type="submission" date="2024-03" db="EMBL/GenBank/DDBJ databases">
        <title>Human intestinal bacterial collection.</title>
        <authorList>
            <person name="Pauvert C."/>
            <person name="Hitch T.C.A."/>
            <person name="Clavel T."/>
        </authorList>
    </citation>
    <scope>NUCLEOTIDE SEQUENCE [LARGE SCALE GENOMIC DNA]</scope>
    <source>
        <strain evidence="5 6">CLA-JM-H16</strain>
    </source>
</reference>
<evidence type="ECO:0000313" key="6">
    <source>
        <dbReference type="Proteomes" id="UP001473063"/>
    </source>
</evidence>
<accession>A0ABV1BE33</accession>
<dbReference type="Gene3D" id="3.40.50.2000">
    <property type="entry name" value="Glycogen Phosphorylase B"/>
    <property type="match status" value="2"/>
</dbReference>
<dbReference type="InterPro" id="IPR058592">
    <property type="entry name" value="Gtf3_C"/>
</dbReference>
<dbReference type="Proteomes" id="UP001473063">
    <property type="component" value="Unassembled WGS sequence"/>
</dbReference>
<protein>
    <submittedName>
        <fullName evidence="5">Sugar transferase</fullName>
    </submittedName>
</protein>
<evidence type="ECO:0000313" key="5">
    <source>
        <dbReference type="EMBL" id="MEQ2369966.1"/>
    </source>
</evidence>
<dbReference type="InterPro" id="IPR058591">
    <property type="entry name" value="Gtf3_N"/>
</dbReference>
<feature type="domain" description="Glucosyltransferase 3-like N-terminal" evidence="3">
    <location>
        <begin position="11"/>
        <end position="155"/>
    </location>
</feature>
<gene>
    <name evidence="5" type="ORF">WMO28_03240</name>
</gene>
<sequence>MKNFCVVEKNSRENHAGSKARNDVAEILENCGYIPVCVHHSEEKGTLDKIKMSAVTISDWQRVSKTAGSGNRIIIQYPLAMYPKVSQLAVPFVQKMKKKNTRIILLIHDLESLRGLVFASERKFLELADEVIVHNEKMKQYLLEKGYHFQKIHILGLFDYLIPGFKPAGDRNRREIAIAGNLKPEKCGFLNDLKKIPGDLEYHLYGPNYQETEKNPQVIYEGQYAPEQLPSVLKEGWGLVWDGGSIYECEGTFGGYLKFNNPHKASLYLASGMPVIVWNQAAIAPWIQEQNLGITVRSLEEIPDIINRMTDKEYKEMLDNVQKKGQQLREGSSLKKITDEIESNE</sequence>
<dbReference type="SUPFAM" id="SSF53756">
    <property type="entry name" value="UDP-Glycosyltransferase/glycogen phosphorylase"/>
    <property type="match status" value="1"/>
</dbReference>
<dbReference type="GO" id="GO:0016740">
    <property type="term" value="F:transferase activity"/>
    <property type="evidence" value="ECO:0007669"/>
    <property type="project" value="UniProtKB-KW"/>
</dbReference>
<keyword evidence="1 5" id="KW-0808">Transferase</keyword>
<dbReference type="Pfam" id="PF26334">
    <property type="entry name" value="Gtf3_N"/>
    <property type="match status" value="1"/>
</dbReference>
<dbReference type="RefSeq" id="WP_178643733.1">
    <property type="nucleotide sequence ID" value="NZ_JBBMEJ010000002.1"/>
</dbReference>
<evidence type="ECO:0000259" key="4">
    <source>
        <dbReference type="Pfam" id="PF26337"/>
    </source>
</evidence>
<evidence type="ECO:0000256" key="1">
    <source>
        <dbReference type="ARBA" id="ARBA00022679"/>
    </source>
</evidence>
<dbReference type="EMBL" id="JBBMEJ010000002">
    <property type="protein sequence ID" value="MEQ2369966.1"/>
    <property type="molecule type" value="Genomic_DNA"/>
</dbReference>
<evidence type="ECO:0000259" key="3">
    <source>
        <dbReference type="Pfam" id="PF26334"/>
    </source>
</evidence>
<comment type="caution">
    <text evidence="5">The sequence shown here is derived from an EMBL/GenBank/DDBJ whole genome shotgun (WGS) entry which is preliminary data.</text>
</comment>
<feature type="region of interest" description="Disordered" evidence="2">
    <location>
        <begin position="323"/>
        <end position="345"/>
    </location>
</feature>
<organism evidence="5 6">
    <name type="scientific">Blautia aquisgranensis</name>
    <dbReference type="NCBI Taxonomy" id="3133153"/>
    <lineage>
        <taxon>Bacteria</taxon>
        <taxon>Bacillati</taxon>
        <taxon>Bacillota</taxon>
        <taxon>Clostridia</taxon>
        <taxon>Lachnospirales</taxon>
        <taxon>Lachnospiraceae</taxon>
        <taxon>Blautia</taxon>
    </lineage>
</organism>
<keyword evidence="6" id="KW-1185">Reference proteome</keyword>
<feature type="domain" description="Glucosyltransferase 3-like C-terminal" evidence="4">
    <location>
        <begin position="176"/>
        <end position="340"/>
    </location>
</feature>
<proteinExistence type="predicted"/>
<dbReference type="Pfam" id="PF26337">
    <property type="entry name" value="Gtf3_C"/>
    <property type="match status" value="1"/>
</dbReference>
<name>A0ABV1BE33_9FIRM</name>
<evidence type="ECO:0000256" key="2">
    <source>
        <dbReference type="SAM" id="MobiDB-lite"/>
    </source>
</evidence>